<feature type="compositionally biased region" description="Low complexity" evidence="1">
    <location>
        <begin position="25"/>
        <end position="34"/>
    </location>
</feature>
<keyword evidence="3" id="KW-1185">Reference proteome</keyword>
<name>A0A0D2KW81_9CHLO</name>
<gene>
    <name evidence="2" type="ORF">MNEG_8377</name>
</gene>
<dbReference type="AlphaFoldDB" id="A0A0D2KW81"/>
<reference evidence="2 3" key="1">
    <citation type="journal article" date="2013" name="BMC Genomics">
        <title>Reconstruction of the lipid metabolism for the microalga Monoraphidium neglectum from its genome sequence reveals characteristics suitable for biofuel production.</title>
        <authorList>
            <person name="Bogen C."/>
            <person name="Al-Dilaimi A."/>
            <person name="Albersmeier A."/>
            <person name="Wichmann J."/>
            <person name="Grundmann M."/>
            <person name="Rupp O."/>
            <person name="Lauersen K.J."/>
            <person name="Blifernez-Klassen O."/>
            <person name="Kalinowski J."/>
            <person name="Goesmann A."/>
            <person name="Mussgnug J.H."/>
            <person name="Kruse O."/>
        </authorList>
    </citation>
    <scope>NUCLEOTIDE SEQUENCE [LARGE SCALE GENOMIC DNA]</scope>
    <source>
        <strain evidence="2 3">SAG 48.87</strain>
    </source>
</reference>
<feature type="region of interest" description="Disordered" evidence="1">
    <location>
        <begin position="1"/>
        <end position="82"/>
    </location>
</feature>
<feature type="non-terminal residue" evidence="2">
    <location>
        <position position="82"/>
    </location>
</feature>
<feature type="non-terminal residue" evidence="2">
    <location>
        <position position="1"/>
    </location>
</feature>
<organism evidence="2 3">
    <name type="scientific">Monoraphidium neglectum</name>
    <dbReference type="NCBI Taxonomy" id="145388"/>
    <lineage>
        <taxon>Eukaryota</taxon>
        <taxon>Viridiplantae</taxon>
        <taxon>Chlorophyta</taxon>
        <taxon>core chlorophytes</taxon>
        <taxon>Chlorophyceae</taxon>
        <taxon>CS clade</taxon>
        <taxon>Sphaeropleales</taxon>
        <taxon>Selenastraceae</taxon>
        <taxon>Monoraphidium</taxon>
    </lineage>
</organism>
<dbReference type="GeneID" id="25741253"/>
<evidence type="ECO:0000313" key="2">
    <source>
        <dbReference type="EMBL" id="KIY99588.1"/>
    </source>
</evidence>
<dbReference type="KEGG" id="mng:MNEG_8377"/>
<evidence type="ECO:0000256" key="1">
    <source>
        <dbReference type="SAM" id="MobiDB-lite"/>
    </source>
</evidence>
<proteinExistence type="predicted"/>
<dbReference type="RefSeq" id="XP_013898608.1">
    <property type="nucleotide sequence ID" value="XM_014043154.1"/>
</dbReference>
<protein>
    <submittedName>
        <fullName evidence="2">Uncharacterized protein</fullName>
    </submittedName>
</protein>
<sequence length="82" mass="8364">SPRPIPPSPAATSSRRCRSGTEPMSSGCAPLGAAPSPPSSGGAPGPSHPWRRTRCRTGKWPACRRGRPGSAGCRRTPSQGGC</sequence>
<feature type="compositionally biased region" description="Basic residues" evidence="1">
    <location>
        <begin position="49"/>
        <end position="67"/>
    </location>
</feature>
<dbReference type="EMBL" id="KK101803">
    <property type="protein sequence ID" value="KIY99588.1"/>
    <property type="molecule type" value="Genomic_DNA"/>
</dbReference>
<accession>A0A0D2KW81</accession>
<evidence type="ECO:0000313" key="3">
    <source>
        <dbReference type="Proteomes" id="UP000054498"/>
    </source>
</evidence>
<dbReference type="Proteomes" id="UP000054498">
    <property type="component" value="Unassembled WGS sequence"/>
</dbReference>